<evidence type="ECO:0000256" key="1">
    <source>
        <dbReference type="SAM" id="MobiDB-lite"/>
    </source>
</evidence>
<reference evidence="2 3" key="1">
    <citation type="journal article" date="2021" name="BMC Genomics">
        <title>Datura genome reveals duplications of psychoactive alkaloid biosynthetic genes and high mutation rate following tissue culture.</title>
        <authorList>
            <person name="Rajewski A."/>
            <person name="Carter-House D."/>
            <person name="Stajich J."/>
            <person name="Litt A."/>
        </authorList>
    </citation>
    <scope>NUCLEOTIDE SEQUENCE [LARGE SCALE GENOMIC DNA]</scope>
    <source>
        <strain evidence="2">AR-01</strain>
    </source>
</reference>
<name>A0ABS8VJP9_DATST</name>
<feature type="compositionally biased region" description="Polar residues" evidence="1">
    <location>
        <begin position="12"/>
        <end position="35"/>
    </location>
</feature>
<feature type="region of interest" description="Disordered" evidence="1">
    <location>
        <begin position="11"/>
        <end position="77"/>
    </location>
</feature>
<dbReference type="EMBL" id="JACEIK010004795">
    <property type="protein sequence ID" value="MCD9646447.1"/>
    <property type="molecule type" value="Genomic_DNA"/>
</dbReference>
<evidence type="ECO:0000313" key="2">
    <source>
        <dbReference type="EMBL" id="MCD9646447.1"/>
    </source>
</evidence>
<organism evidence="2 3">
    <name type="scientific">Datura stramonium</name>
    <name type="common">Jimsonweed</name>
    <name type="synonym">Common thornapple</name>
    <dbReference type="NCBI Taxonomy" id="4076"/>
    <lineage>
        <taxon>Eukaryota</taxon>
        <taxon>Viridiplantae</taxon>
        <taxon>Streptophyta</taxon>
        <taxon>Embryophyta</taxon>
        <taxon>Tracheophyta</taxon>
        <taxon>Spermatophyta</taxon>
        <taxon>Magnoliopsida</taxon>
        <taxon>eudicotyledons</taxon>
        <taxon>Gunneridae</taxon>
        <taxon>Pentapetalae</taxon>
        <taxon>asterids</taxon>
        <taxon>lamiids</taxon>
        <taxon>Solanales</taxon>
        <taxon>Solanaceae</taxon>
        <taxon>Solanoideae</taxon>
        <taxon>Datureae</taxon>
        <taxon>Datura</taxon>
    </lineage>
</organism>
<gene>
    <name evidence="2" type="ORF">HAX54_036269</name>
</gene>
<sequence length="121" mass="14344">LINPLWFPECETMSTSNDPLDPTTNRTEESMQSQYDHGENRHGLTSLHKPWAQPCRKPSRPYRENLTYQSKKRQPPNCRECHIKHDLHDEPQLTNKSYVSKYSNLRIDMEMKRELESDLTS</sequence>
<protein>
    <submittedName>
        <fullName evidence="2">Uncharacterized protein</fullName>
    </submittedName>
</protein>
<keyword evidence="3" id="KW-1185">Reference proteome</keyword>
<proteinExistence type="predicted"/>
<evidence type="ECO:0000313" key="3">
    <source>
        <dbReference type="Proteomes" id="UP000823775"/>
    </source>
</evidence>
<feature type="non-terminal residue" evidence="2">
    <location>
        <position position="1"/>
    </location>
</feature>
<comment type="caution">
    <text evidence="2">The sequence shown here is derived from an EMBL/GenBank/DDBJ whole genome shotgun (WGS) entry which is preliminary data.</text>
</comment>
<accession>A0ABS8VJP9</accession>
<dbReference type="Proteomes" id="UP000823775">
    <property type="component" value="Unassembled WGS sequence"/>
</dbReference>